<feature type="region of interest" description="Disordered" evidence="1">
    <location>
        <begin position="58"/>
        <end position="84"/>
    </location>
</feature>
<dbReference type="EMBL" id="VSRR010070767">
    <property type="protein sequence ID" value="MPC86199.1"/>
    <property type="molecule type" value="Genomic_DNA"/>
</dbReference>
<organism evidence="2 3">
    <name type="scientific">Portunus trituberculatus</name>
    <name type="common">Swimming crab</name>
    <name type="synonym">Neptunus trituberculatus</name>
    <dbReference type="NCBI Taxonomy" id="210409"/>
    <lineage>
        <taxon>Eukaryota</taxon>
        <taxon>Metazoa</taxon>
        <taxon>Ecdysozoa</taxon>
        <taxon>Arthropoda</taxon>
        <taxon>Crustacea</taxon>
        <taxon>Multicrustacea</taxon>
        <taxon>Malacostraca</taxon>
        <taxon>Eumalacostraca</taxon>
        <taxon>Eucarida</taxon>
        <taxon>Decapoda</taxon>
        <taxon>Pleocyemata</taxon>
        <taxon>Brachyura</taxon>
        <taxon>Eubrachyura</taxon>
        <taxon>Portunoidea</taxon>
        <taxon>Portunidae</taxon>
        <taxon>Portuninae</taxon>
        <taxon>Portunus</taxon>
    </lineage>
</organism>
<comment type="caution">
    <text evidence="2">The sequence shown here is derived from an EMBL/GenBank/DDBJ whole genome shotgun (WGS) entry which is preliminary data.</text>
</comment>
<accession>A0A5B7IVI0</accession>
<sequence length="84" mass="8862">MQHCLEGVTVAAAAAAAAVASENVGKNRTISKEIGRAGRRQSLWQMDNTFPFLNIVSPRGQTPLHQPTTASEGRGMAEAAGKGW</sequence>
<reference evidence="2 3" key="1">
    <citation type="submission" date="2019-05" db="EMBL/GenBank/DDBJ databases">
        <title>Another draft genome of Portunus trituberculatus and its Hox gene families provides insights of decapod evolution.</title>
        <authorList>
            <person name="Jeong J.-H."/>
            <person name="Song I."/>
            <person name="Kim S."/>
            <person name="Choi T."/>
            <person name="Kim D."/>
            <person name="Ryu S."/>
            <person name="Kim W."/>
        </authorList>
    </citation>
    <scope>NUCLEOTIDE SEQUENCE [LARGE SCALE GENOMIC DNA]</scope>
    <source>
        <tissue evidence="2">Muscle</tissue>
    </source>
</reference>
<evidence type="ECO:0000313" key="3">
    <source>
        <dbReference type="Proteomes" id="UP000324222"/>
    </source>
</evidence>
<evidence type="ECO:0000313" key="2">
    <source>
        <dbReference type="EMBL" id="MPC86199.1"/>
    </source>
</evidence>
<proteinExistence type="predicted"/>
<dbReference type="AlphaFoldDB" id="A0A5B7IVI0"/>
<protein>
    <submittedName>
        <fullName evidence="2">Uncharacterized protein</fullName>
    </submittedName>
</protein>
<dbReference type="Proteomes" id="UP000324222">
    <property type="component" value="Unassembled WGS sequence"/>
</dbReference>
<feature type="compositionally biased region" description="Polar residues" evidence="1">
    <location>
        <begin position="59"/>
        <end position="71"/>
    </location>
</feature>
<evidence type="ECO:0000256" key="1">
    <source>
        <dbReference type="SAM" id="MobiDB-lite"/>
    </source>
</evidence>
<name>A0A5B7IVI0_PORTR</name>
<keyword evidence="3" id="KW-1185">Reference proteome</keyword>
<gene>
    <name evidence="2" type="ORF">E2C01_081016</name>
</gene>